<dbReference type="AlphaFoldDB" id="A0A8X6Q311"/>
<gene>
    <name evidence="1" type="ORF">NPIL_445221</name>
</gene>
<organism evidence="1 2">
    <name type="scientific">Nephila pilipes</name>
    <name type="common">Giant wood spider</name>
    <name type="synonym">Nephila maculata</name>
    <dbReference type="NCBI Taxonomy" id="299642"/>
    <lineage>
        <taxon>Eukaryota</taxon>
        <taxon>Metazoa</taxon>
        <taxon>Ecdysozoa</taxon>
        <taxon>Arthropoda</taxon>
        <taxon>Chelicerata</taxon>
        <taxon>Arachnida</taxon>
        <taxon>Araneae</taxon>
        <taxon>Araneomorphae</taxon>
        <taxon>Entelegynae</taxon>
        <taxon>Araneoidea</taxon>
        <taxon>Nephilidae</taxon>
        <taxon>Nephila</taxon>
    </lineage>
</organism>
<comment type="caution">
    <text evidence="1">The sequence shown here is derived from an EMBL/GenBank/DDBJ whole genome shotgun (WGS) entry which is preliminary data.</text>
</comment>
<dbReference type="Proteomes" id="UP000887013">
    <property type="component" value="Unassembled WGS sequence"/>
</dbReference>
<reference evidence="1" key="1">
    <citation type="submission" date="2020-08" db="EMBL/GenBank/DDBJ databases">
        <title>Multicomponent nature underlies the extraordinary mechanical properties of spider dragline silk.</title>
        <authorList>
            <person name="Kono N."/>
            <person name="Nakamura H."/>
            <person name="Mori M."/>
            <person name="Yoshida Y."/>
            <person name="Ohtoshi R."/>
            <person name="Malay A.D."/>
            <person name="Moran D.A.P."/>
            <person name="Tomita M."/>
            <person name="Numata K."/>
            <person name="Arakawa K."/>
        </authorList>
    </citation>
    <scope>NUCLEOTIDE SEQUENCE</scope>
</reference>
<protein>
    <submittedName>
        <fullName evidence="1">Uncharacterized protein</fullName>
    </submittedName>
</protein>
<dbReference type="EMBL" id="BMAW01075380">
    <property type="protein sequence ID" value="GFT96449.1"/>
    <property type="molecule type" value="Genomic_DNA"/>
</dbReference>
<accession>A0A8X6Q311</accession>
<name>A0A8X6Q311_NEPPI</name>
<evidence type="ECO:0000313" key="2">
    <source>
        <dbReference type="Proteomes" id="UP000887013"/>
    </source>
</evidence>
<keyword evidence="2" id="KW-1185">Reference proteome</keyword>
<proteinExistence type="predicted"/>
<sequence length="121" mass="14187">MDRKHFRSTCKKKKIMQMGKETCVPFHKERRKILQQHKGYEKENSHIEGLLQKIKKRVRGEIITILATETKDIRPSLRLAERGKSTPQEPRLDTLHMQLTFVVVRRKKIVFGLAVLVTKIG</sequence>
<evidence type="ECO:0000313" key="1">
    <source>
        <dbReference type="EMBL" id="GFT96449.1"/>
    </source>
</evidence>